<reference evidence="2 3" key="1">
    <citation type="submission" date="2022-01" db="EMBL/GenBank/DDBJ databases">
        <authorList>
            <person name="Huang Y."/>
        </authorList>
    </citation>
    <scope>NUCLEOTIDE SEQUENCE [LARGE SCALE GENOMIC DNA]</scope>
    <source>
        <strain evidence="2 3">HY366</strain>
    </source>
</reference>
<sequence>MTVNSTPASPVRRAVRRVCLGLATSILALFFIGAAGVAAVVAASPPRVGPVVSDVDRAVADLVGSTPADALAHLPAGFESTMGYRPVLEDSRPVNPTGSCSSPVPLPGRFEPACRAHDFGYDLLRFGEKTGRTVAQWARRALDGMLVDAMHDSCTNPLCDVAAAVADSGLTANSWRQDWRTPTSESTGDMMSTTTLRVVEAIGTRR</sequence>
<keyword evidence="3" id="KW-1185">Reference proteome</keyword>
<evidence type="ECO:0000313" key="3">
    <source>
        <dbReference type="Proteomes" id="UP001200110"/>
    </source>
</evidence>
<proteinExistence type="predicted"/>
<dbReference type="SUPFAM" id="SSF48619">
    <property type="entry name" value="Phospholipase A2, PLA2"/>
    <property type="match status" value="1"/>
</dbReference>
<dbReference type="Gene3D" id="1.20.90.10">
    <property type="entry name" value="Phospholipase A2 domain"/>
    <property type="match status" value="1"/>
</dbReference>
<dbReference type="EMBL" id="JAKKOR010000012">
    <property type="protein sequence ID" value="MCF8589956.1"/>
    <property type="molecule type" value="Genomic_DNA"/>
</dbReference>
<dbReference type="Proteomes" id="UP001200110">
    <property type="component" value="Unassembled WGS sequence"/>
</dbReference>
<accession>A0ABS9IWM3</accession>
<dbReference type="EMBL" id="JAKKOR010000010">
    <property type="protein sequence ID" value="MCF8589546.1"/>
    <property type="molecule type" value="Genomic_DNA"/>
</dbReference>
<evidence type="ECO:0008006" key="4">
    <source>
        <dbReference type="Google" id="ProtNLM"/>
    </source>
</evidence>
<comment type="caution">
    <text evidence="2">The sequence shown here is derived from an EMBL/GenBank/DDBJ whole genome shotgun (WGS) entry which is preliminary data.</text>
</comment>
<evidence type="ECO:0000313" key="2">
    <source>
        <dbReference type="EMBL" id="MCF8589956.1"/>
    </source>
</evidence>
<dbReference type="RefSeq" id="WP_236998786.1">
    <property type="nucleotide sequence ID" value="NZ_JAKKOR010000010.1"/>
</dbReference>
<name>A0ABS9IWM3_9ACTN</name>
<gene>
    <name evidence="1" type="ORF">L5G33_13875</name>
    <name evidence="2" type="ORF">L5G33_15995</name>
</gene>
<evidence type="ECO:0000313" key="1">
    <source>
        <dbReference type="EMBL" id="MCF8589546.1"/>
    </source>
</evidence>
<organism evidence="2 3">
    <name type="scientific">Gordonia liuliyuniae</name>
    <dbReference type="NCBI Taxonomy" id="2911517"/>
    <lineage>
        <taxon>Bacteria</taxon>
        <taxon>Bacillati</taxon>
        <taxon>Actinomycetota</taxon>
        <taxon>Actinomycetes</taxon>
        <taxon>Mycobacteriales</taxon>
        <taxon>Gordoniaceae</taxon>
        <taxon>Gordonia</taxon>
    </lineage>
</organism>
<dbReference type="InterPro" id="IPR036444">
    <property type="entry name" value="PLipase_A2_dom_sf"/>
</dbReference>
<protein>
    <recommendedName>
        <fullName evidence="4">Phospholipase A2</fullName>
    </recommendedName>
</protein>